<sequence>MDRRRERTRKAVVDATVDLVARRGSHVGMTEIAQAAGVSRKAVYENFGSREQVLLQTTVNLLRAELSLKGAGTTGNGDVMERLAHTVVEHVSEYRAYYSAVLSGPGGYLAGNALVLQLAAACRQLRNEHHQPSPASLYDRFMIHGLLGVLTEALVEHDSADLHAVVSRLYKELGASNKNS</sequence>
<evidence type="ECO:0000313" key="4">
    <source>
        <dbReference type="EMBL" id="GAA4689205.1"/>
    </source>
</evidence>
<proteinExistence type="predicted"/>
<dbReference type="InterPro" id="IPR009057">
    <property type="entry name" value="Homeodomain-like_sf"/>
</dbReference>
<gene>
    <name evidence="4" type="ORF">GCM10025781_02530</name>
</gene>
<comment type="caution">
    <text evidence="4">The sequence shown here is derived from an EMBL/GenBank/DDBJ whole genome shotgun (WGS) entry which is preliminary data.</text>
</comment>
<evidence type="ECO:0000313" key="5">
    <source>
        <dbReference type="Proteomes" id="UP001501446"/>
    </source>
</evidence>
<dbReference type="PRINTS" id="PR00455">
    <property type="entry name" value="HTHTETR"/>
</dbReference>
<dbReference type="InterPro" id="IPR050109">
    <property type="entry name" value="HTH-type_TetR-like_transc_reg"/>
</dbReference>
<dbReference type="PANTHER" id="PTHR30055">
    <property type="entry name" value="HTH-TYPE TRANSCRIPTIONAL REGULATOR RUTR"/>
    <property type="match status" value="1"/>
</dbReference>
<dbReference type="RefSeq" id="WP_345310293.1">
    <property type="nucleotide sequence ID" value="NZ_BAABLN010000001.1"/>
</dbReference>
<evidence type="ECO:0000256" key="2">
    <source>
        <dbReference type="PROSITE-ProRule" id="PRU00335"/>
    </source>
</evidence>
<feature type="domain" description="HTH tetR-type" evidence="3">
    <location>
        <begin position="6"/>
        <end position="65"/>
    </location>
</feature>
<dbReference type="PROSITE" id="PS50977">
    <property type="entry name" value="HTH_TETR_2"/>
    <property type="match status" value="1"/>
</dbReference>
<reference evidence="5" key="1">
    <citation type="journal article" date="2019" name="Int. J. Syst. Evol. Microbiol.">
        <title>The Global Catalogue of Microorganisms (GCM) 10K type strain sequencing project: providing services to taxonomists for standard genome sequencing and annotation.</title>
        <authorList>
            <consortium name="The Broad Institute Genomics Platform"/>
            <consortium name="The Broad Institute Genome Sequencing Center for Infectious Disease"/>
            <person name="Wu L."/>
            <person name="Ma J."/>
        </authorList>
    </citation>
    <scope>NUCLEOTIDE SEQUENCE [LARGE SCALE GENOMIC DNA]</scope>
    <source>
        <strain evidence="5">JCM 18958</strain>
    </source>
</reference>
<dbReference type="Gene3D" id="1.10.357.10">
    <property type="entry name" value="Tetracycline Repressor, domain 2"/>
    <property type="match status" value="1"/>
</dbReference>
<dbReference type="Proteomes" id="UP001501446">
    <property type="component" value="Unassembled WGS sequence"/>
</dbReference>
<accession>A0ABP8WJ28</accession>
<dbReference type="SUPFAM" id="SSF46689">
    <property type="entry name" value="Homeodomain-like"/>
    <property type="match status" value="1"/>
</dbReference>
<dbReference type="EMBL" id="BAABLN010000001">
    <property type="protein sequence ID" value="GAA4689205.1"/>
    <property type="molecule type" value="Genomic_DNA"/>
</dbReference>
<evidence type="ECO:0000256" key="1">
    <source>
        <dbReference type="ARBA" id="ARBA00023125"/>
    </source>
</evidence>
<keyword evidence="5" id="KW-1185">Reference proteome</keyword>
<keyword evidence="1 2" id="KW-0238">DNA-binding</keyword>
<organism evidence="4 5">
    <name type="scientific">Kocuria gwangalliensis</name>
    <dbReference type="NCBI Taxonomy" id="501592"/>
    <lineage>
        <taxon>Bacteria</taxon>
        <taxon>Bacillati</taxon>
        <taxon>Actinomycetota</taxon>
        <taxon>Actinomycetes</taxon>
        <taxon>Micrococcales</taxon>
        <taxon>Micrococcaceae</taxon>
        <taxon>Kocuria</taxon>
    </lineage>
</organism>
<dbReference type="InterPro" id="IPR001647">
    <property type="entry name" value="HTH_TetR"/>
</dbReference>
<evidence type="ECO:0000259" key="3">
    <source>
        <dbReference type="PROSITE" id="PS50977"/>
    </source>
</evidence>
<dbReference type="Pfam" id="PF00440">
    <property type="entry name" value="TetR_N"/>
    <property type="match status" value="1"/>
</dbReference>
<name>A0ABP8WJ28_9MICC</name>
<dbReference type="PANTHER" id="PTHR30055:SF200">
    <property type="entry name" value="HTH-TYPE TRANSCRIPTIONAL REPRESSOR BDCR"/>
    <property type="match status" value="1"/>
</dbReference>
<feature type="DNA-binding region" description="H-T-H motif" evidence="2">
    <location>
        <begin position="28"/>
        <end position="47"/>
    </location>
</feature>
<protein>
    <recommendedName>
        <fullName evidence="3">HTH tetR-type domain-containing protein</fullName>
    </recommendedName>
</protein>